<dbReference type="GO" id="GO:0008270">
    <property type="term" value="F:zinc ion binding"/>
    <property type="evidence" value="ECO:0007669"/>
    <property type="project" value="UniProtKB-KW"/>
</dbReference>
<evidence type="ECO:0000259" key="10">
    <source>
        <dbReference type="PROSITE" id="PS50158"/>
    </source>
</evidence>
<dbReference type="AlphaFoldDB" id="A0A8T2FCK2"/>
<dbReference type="Proteomes" id="UP000694251">
    <property type="component" value="Chromosome 3"/>
</dbReference>
<evidence type="ECO:0000313" key="14">
    <source>
        <dbReference type="Proteomes" id="UP000694251"/>
    </source>
</evidence>
<comment type="caution">
    <text evidence="13">The sequence shown here is derived from an EMBL/GenBank/DDBJ whole genome shotgun (WGS) entry which is preliminary data.</text>
</comment>
<dbReference type="FunFam" id="3.10.10.10:FF:000007">
    <property type="entry name" value="Retrovirus-related Pol polyprotein from transposon 17.6-like Protein"/>
    <property type="match status" value="1"/>
</dbReference>
<dbReference type="PROSITE" id="PS50878">
    <property type="entry name" value="RT_POL"/>
    <property type="match status" value="1"/>
</dbReference>
<protein>
    <submittedName>
        <fullName evidence="13">Retrotransposon gag domain</fullName>
    </submittedName>
</protein>
<keyword evidence="2" id="KW-0808">Transferase</keyword>
<dbReference type="GO" id="GO:0015074">
    <property type="term" value="P:DNA integration"/>
    <property type="evidence" value="ECO:0007669"/>
    <property type="project" value="InterPro"/>
</dbReference>
<evidence type="ECO:0000256" key="2">
    <source>
        <dbReference type="ARBA" id="ARBA00022679"/>
    </source>
</evidence>
<feature type="domain" description="Integrase catalytic" evidence="12">
    <location>
        <begin position="836"/>
        <end position="898"/>
    </location>
</feature>
<dbReference type="InterPro" id="IPR001878">
    <property type="entry name" value="Znf_CCHC"/>
</dbReference>
<keyword evidence="9" id="KW-0479">Metal-binding</keyword>
<dbReference type="PROSITE" id="PS50994">
    <property type="entry name" value="INTEGRASE"/>
    <property type="match status" value="1"/>
</dbReference>
<evidence type="ECO:0000256" key="7">
    <source>
        <dbReference type="ARBA" id="ARBA00022918"/>
    </source>
</evidence>
<dbReference type="InterPro" id="IPR050951">
    <property type="entry name" value="Retrovirus_Pol_polyprotein"/>
</dbReference>
<dbReference type="GO" id="GO:0004519">
    <property type="term" value="F:endonuclease activity"/>
    <property type="evidence" value="ECO:0007669"/>
    <property type="project" value="UniProtKB-KW"/>
</dbReference>
<dbReference type="FunFam" id="3.30.70.270:FF:000020">
    <property type="entry name" value="Transposon Tf2-6 polyprotein-like Protein"/>
    <property type="match status" value="1"/>
</dbReference>
<dbReference type="OrthoDB" id="2431547at2759"/>
<dbReference type="CDD" id="cd01647">
    <property type="entry name" value="RT_LTR"/>
    <property type="match status" value="1"/>
</dbReference>
<dbReference type="SMART" id="SM00343">
    <property type="entry name" value="ZnF_C2HC"/>
    <property type="match status" value="2"/>
</dbReference>
<dbReference type="InterPro" id="IPR041577">
    <property type="entry name" value="RT_RNaseH_2"/>
</dbReference>
<dbReference type="Pfam" id="PF08284">
    <property type="entry name" value="RVP_2"/>
    <property type="match status" value="1"/>
</dbReference>
<keyword evidence="14" id="KW-1185">Reference proteome</keyword>
<dbReference type="GO" id="GO:0003676">
    <property type="term" value="F:nucleic acid binding"/>
    <property type="evidence" value="ECO:0007669"/>
    <property type="project" value="InterPro"/>
</dbReference>
<evidence type="ECO:0000256" key="6">
    <source>
        <dbReference type="ARBA" id="ARBA00022801"/>
    </source>
</evidence>
<evidence type="ECO:0000256" key="9">
    <source>
        <dbReference type="PROSITE-ProRule" id="PRU00047"/>
    </source>
</evidence>
<dbReference type="InterPro" id="IPR001584">
    <property type="entry name" value="Integrase_cat-core"/>
</dbReference>
<keyword evidence="9" id="KW-0862">Zinc</keyword>
<keyword evidence="4" id="KW-0540">Nuclease</keyword>
<evidence type="ECO:0000259" key="12">
    <source>
        <dbReference type="PROSITE" id="PS50994"/>
    </source>
</evidence>
<dbReference type="GO" id="GO:0006508">
    <property type="term" value="P:proteolysis"/>
    <property type="evidence" value="ECO:0007669"/>
    <property type="project" value="UniProtKB-KW"/>
</dbReference>
<evidence type="ECO:0000256" key="8">
    <source>
        <dbReference type="ARBA" id="ARBA00023268"/>
    </source>
</evidence>
<dbReference type="EMBL" id="JAEFBJ010000003">
    <property type="protein sequence ID" value="KAG7633139.1"/>
    <property type="molecule type" value="Genomic_DNA"/>
</dbReference>
<dbReference type="PANTHER" id="PTHR37984:SF5">
    <property type="entry name" value="PROTEIN NYNRIN-LIKE"/>
    <property type="match status" value="1"/>
</dbReference>
<feature type="domain" description="CCHC-type" evidence="10">
    <location>
        <begin position="161"/>
        <end position="176"/>
    </location>
</feature>
<evidence type="ECO:0000256" key="3">
    <source>
        <dbReference type="ARBA" id="ARBA00022695"/>
    </source>
</evidence>
<dbReference type="PANTHER" id="PTHR37984">
    <property type="entry name" value="PROTEIN CBG26694"/>
    <property type="match status" value="1"/>
</dbReference>
<keyword evidence="1" id="KW-0645">Protease</keyword>
<evidence type="ECO:0000256" key="1">
    <source>
        <dbReference type="ARBA" id="ARBA00022670"/>
    </source>
</evidence>
<reference evidence="13 14" key="1">
    <citation type="submission" date="2020-12" db="EMBL/GenBank/DDBJ databases">
        <title>Concerted genomic and epigenomic changes stabilize Arabidopsis allopolyploids.</title>
        <authorList>
            <person name="Chen Z."/>
        </authorList>
    </citation>
    <scope>NUCLEOTIDE SEQUENCE [LARGE SCALE GENOMIC DNA]</scope>
    <source>
        <strain evidence="13">As9502</strain>
        <tissue evidence="13">Leaf</tissue>
    </source>
</reference>
<dbReference type="PROSITE" id="PS50158">
    <property type="entry name" value="ZF_CCHC"/>
    <property type="match status" value="1"/>
</dbReference>
<feature type="domain" description="Reverse transcriptase" evidence="11">
    <location>
        <begin position="390"/>
        <end position="576"/>
    </location>
</feature>
<keyword evidence="7" id="KW-0695">RNA-directed DNA polymerase</keyword>
<dbReference type="GO" id="GO:0003964">
    <property type="term" value="F:RNA-directed DNA polymerase activity"/>
    <property type="evidence" value="ECO:0007669"/>
    <property type="project" value="UniProtKB-KW"/>
</dbReference>
<keyword evidence="5" id="KW-0255">Endonuclease</keyword>
<dbReference type="Pfam" id="PF03732">
    <property type="entry name" value="Retrotrans_gag"/>
    <property type="match status" value="1"/>
</dbReference>
<dbReference type="GO" id="GO:0008233">
    <property type="term" value="F:peptidase activity"/>
    <property type="evidence" value="ECO:0007669"/>
    <property type="project" value="UniProtKB-KW"/>
</dbReference>
<sequence length="984" mass="113262">MVTHQLAGDAQHWWISIVTSRLGVEMTWDDFQGAFMDLYFQESVRSNLRMRFEELKQKDKTVREYQVEFDRLSRYGAHIIRDDRSRAKRFEHGLRDSIRVVVEPERLPTYVGVHKRPDVRGTPYGKSTMQPRPTQGLNKGCAHCGRTNHSSEMCRRAKNVCFRCGHAGHFIADCPNNGLAKPAQAIRVRLKRQMLFKFEKLSGVELVPLCLPIRTSGGGILHSLGIIRDIKVLVGDVSLPTDLIVLPLKGDDIIMGFDWLFRHFANLNCRGRKITFEIPGSSIVEFCGSKVTPRLPIISCLKAERLINEGCMGFLAVLVGEEKQSPKLEDIPVVSDFTEVFPEDIPDLPPSRDVNFTIELIPGTSLISKAPYRMVPSEIAELKKQLIELLEKGFIRPSSSPWGAPVLFVKKKDGSMKLCIDYRQLNQVTIKNKYPLPRIDDLLDQLQGANWFSKIDLRSGYHQVRIRDGDISKTAFRTRYGHFEFVVMPFGLTNAPAIFMDLMNRVFRPHLDEFVIVFIDDILVYSKSREEHSEHLRLILRRLKEEQLYAKLSKCEFWLQEVGFLRHLVSREGVAVDPAKVEAVTKWKEPSNVSEIRSFLGLAGYYRRFIENFSQIAKPLTQLLCKGVMFVWSESCEQSFRALKKRLTSAPVLTLSRPGVRYVMYTDASLSGKANVVADALSRKQVTVASLRSQWNLIEQMSQFHISIREENFGFLATLGIESNLLARIRDAQRQDGKFGPVCEKPEDFRQLGSILETTQCYLLKVEIEHQKPSGKLQPLPIPEWKWEKVSMDFVTGIPRSQKGNDSIWIVIQSLLHIFGVAYIRYWVQNYILVLPYHPQTDGLSERTIQTLEDMLRSCVLDSNQSWERSLPLIEFTYNNRFHASIGMAPYEALYELGQVHNVFHVSMLRKYHHDPSHVVNFESLQIQEDLSYEEEPVQILETRVKELRRKSITLVKILWTNHGTQEATWELESEMKKKYPLLF</sequence>
<keyword evidence="6" id="KW-0378">Hydrolase</keyword>
<dbReference type="Pfam" id="PF00078">
    <property type="entry name" value="RVT_1"/>
    <property type="match status" value="1"/>
</dbReference>
<dbReference type="InterPro" id="IPR005162">
    <property type="entry name" value="Retrotrans_gag_dom"/>
</dbReference>
<keyword evidence="9" id="KW-0863">Zinc-finger</keyword>
<dbReference type="InterPro" id="IPR000477">
    <property type="entry name" value="RT_dom"/>
</dbReference>
<keyword evidence="3" id="KW-0548">Nucleotidyltransferase</keyword>
<name>A0A8T2FCK2_ARASU</name>
<dbReference type="Pfam" id="PF17919">
    <property type="entry name" value="RT_RNaseH_2"/>
    <property type="match status" value="1"/>
</dbReference>
<evidence type="ECO:0000259" key="11">
    <source>
        <dbReference type="PROSITE" id="PS50878"/>
    </source>
</evidence>
<dbReference type="CDD" id="cd00303">
    <property type="entry name" value="retropepsin_like"/>
    <property type="match status" value="1"/>
</dbReference>
<gene>
    <name evidence="13" type="ORF">ISN44_As03g033720</name>
</gene>
<evidence type="ECO:0000313" key="13">
    <source>
        <dbReference type="EMBL" id="KAG7633139.1"/>
    </source>
</evidence>
<accession>A0A8T2FCK2</accession>
<evidence type="ECO:0000256" key="4">
    <source>
        <dbReference type="ARBA" id="ARBA00022722"/>
    </source>
</evidence>
<evidence type="ECO:0000256" key="5">
    <source>
        <dbReference type="ARBA" id="ARBA00022759"/>
    </source>
</evidence>
<proteinExistence type="predicted"/>
<keyword evidence="8" id="KW-0511">Multifunctional enzyme</keyword>
<organism evidence="13 14">
    <name type="scientific">Arabidopsis suecica</name>
    <name type="common">Swedish thale-cress</name>
    <name type="synonym">Cardaminopsis suecica</name>
    <dbReference type="NCBI Taxonomy" id="45249"/>
    <lineage>
        <taxon>Eukaryota</taxon>
        <taxon>Viridiplantae</taxon>
        <taxon>Streptophyta</taxon>
        <taxon>Embryophyta</taxon>
        <taxon>Tracheophyta</taxon>
        <taxon>Spermatophyta</taxon>
        <taxon>Magnoliopsida</taxon>
        <taxon>eudicotyledons</taxon>
        <taxon>Gunneridae</taxon>
        <taxon>Pentapetalae</taxon>
        <taxon>rosids</taxon>
        <taxon>malvids</taxon>
        <taxon>Brassicales</taxon>
        <taxon>Brassicaceae</taxon>
        <taxon>Camelineae</taxon>
        <taxon>Arabidopsis</taxon>
    </lineage>
</organism>